<dbReference type="Gene3D" id="3.90.70.80">
    <property type="match status" value="1"/>
</dbReference>
<dbReference type="PROSITE" id="PS50802">
    <property type="entry name" value="OTU"/>
    <property type="match status" value="1"/>
</dbReference>
<dbReference type="AlphaFoldDB" id="A0AAU9JL41"/>
<proteinExistence type="predicted"/>
<organism evidence="3 4">
    <name type="scientific">Blepharisma stoltei</name>
    <dbReference type="NCBI Taxonomy" id="1481888"/>
    <lineage>
        <taxon>Eukaryota</taxon>
        <taxon>Sar</taxon>
        <taxon>Alveolata</taxon>
        <taxon>Ciliophora</taxon>
        <taxon>Postciliodesmatophora</taxon>
        <taxon>Heterotrichea</taxon>
        <taxon>Heterotrichida</taxon>
        <taxon>Blepharismidae</taxon>
        <taxon>Blepharisma</taxon>
    </lineage>
</organism>
<evidence type="ECO:0000256" key="1">
    <source>
        <dbReference type="SAM" id="MobiDB-lite"/>
    </source>
</evidence>
<gene>
    <name evidence="3" type="ORF">BSTOLATCC_MIC28952</name>
</gene>
<protein>
    <recommendedName>
        <fullName evidence="2">OTU domain-containing protein</fullName>
    </recommendedName>
</protein>
<feature type="compositionally biased region" description="Polar residues" evidence="1">
    <location>
        <begin position="7"/>
        <end position="19"/>
    </location>
</feature>
<sequence length="137" mass="15733">MLEDKNSNSQIRGNDSSNLEEIKDSNQMRIDDAGSEESDCFSDYNDENPFIEALPKETIKSNIIAEDCLNIQPSRGIYPDQFTLVPMKDDGNCLYRSISYILSKSQEGHINIRNMIAEANEENYDNQVWIKLYRISV</sequence>
<feature type="domain" description="OTU" evidence="2">
    <location>
        <begin position="82"/>
        <end position="137"/>
    </location>
</feature>
<evidence type="ECO:0000313" key="4">
    <source>
        <dbReference type="Proteomes" id="UP001162131"/>
    </source>
</evidence>
<accession>A0AAU9JL41</accession>
<dbReference type="SUPFAM" id="SSF54001">
    <property type="entry name" value="Cysteine proteinases"/>
    <property type="match status" value="1"/>
</dbReference>
<dbReference type="EMBL" id="CAJZBQ010000028">
    <property type="protein sequence ID" value="CAG9321582.1"/>
    <property type="molecule type" value="Genomic_DNA"/>
</dbReference>
<comment type="caution">
    <text evidence="3">The sequence shown here is derived from an EMBL/GenBank/DDBJ whole genome shotgun (WGS) entry which is preliminary data.</text>
</comment>
<evidence type="ECO:0000313" key="3">
    <source>
        <dbReference type="EMBL" id="CAG9321582.1"/>
    </source>
</evidence>
<name>A0AAU9JL41_9CILI</name>
<evidence type="ECO:0000259" key="2">
    <source>
        <dbReference type="PROSITE" id="PS50802"/>
    </source>
</evidence>
<dbReference type="InterPro" id="IPR038765">
    <property type="entry name" value="Papain-like_cys_pep_sf"/>
</dbReference>
<feature type="region of interest" description="Disordered" evidence="1">
    <location>
        <begin position="1"/>
        <end position="42"/>
    </location>
</feature>
<reference evidence="3" key="1">
    <citation type="submission" date="2021-09" db="EMBL/GenBank/DDBJ databases">
        <authorList>
            <consortium name="AG Swart"/>
            <person name="Singh M."/>
            <person name="Singh A."/>
            <person name="Seah K."/>
            <person name="Emmerich C."/>
        </authorList>
    </citation>
    <scope>NUCLEOTIDE SEQUENCE</scope>
    <source>
        <strain evidence="3">ATCC30299</strain>
    </source>
</reference>
<dbReference type="InterPro" id="IPR003323">
    <property type="entry name" value="OTU_dom"/>
</dbReference>
<feature type="compositionally biased region" description="Basic and acidic residues" evidence="1">
    <location>
        <begin position="20"/>
        <end position="32"/>
    </location>
</feature>
<keyword evidence="4" id="KW-1185">Reference proteome</keyword>
<dbReference type="Proteomes" id="UP001162131">
    <property type="component" value="Unassembled WGS sequence"/>
</dbReference>
<feature type="compositionally biased region" description="Acidic residues" evidence="1">
    <location>
        <begin position="33"/>
        <end position="42"/>
    </location>
</feature>